<evidence type="ECO:0000256" key="10">
    <source>
        <dbReference type="SAM" id="Phobius"/>
    </source>
</evidence>
<reference evidence="13 14" key="1">
    <citation type="submission" date="2018-08" db="EMBL/GenBank/DDBJ databases">
        <title>Comamonas testosteroni strain SWCO2.</title>
        <authorList>
            <person name="Jiang N."/>
            <person name="Zhang X.Z."/>
        </authorList>
    </citation>
    <scope>NUCLEOTIDE SEQUENCE [LARGE SCALE GENOMIC DNA]</scope>
    <source>
        <strain evidence="13 14">SWCO2</strain>
    </source>
</reference>
<evidence type="ECO:0000313" key="14">
    <source>
        <dbReference type="Proteomes" id="UP000261948"/>
    </source>
</evidence>
<dbReference type="GO" id="GO:1990961">
    <property type="term" value="P:xenobiotic detoxification by transmembrane export across the plasma membrane"/>
    <property type="evidence" value="ECO:0007669"/>
    <property type="project" value="UniProtKB-ARBA"/>
</dbReference>
<dbReference type="Pfam" id="PF25963">
    <property type="entry name" value="Beta-barrel_AAEA"/>
    <property type="match status" value="1"/>
</dbReference>
<dbReference type="OrthoDB" id="9811754at2"/>
<evidence type="ECO:0000256" key="1">
    <source>
        <dbReference type="ARBA" id="ARBA00004377"/>
    </source>
</evidence>
<keyword evidence="14" id="KW-1185">Reference proteome</keyword>
<evidence type="ECO:0000259" key="12">
    <source>
        <dbReference type="Pfam" id="PF25963"/>
    </source>
</evidence>
<gene>
    <name evidence="13" type="ORF">DZC30_03030</name>
</gene>
<evidence type="ECO:0000256" key="4">
    <source>
        <dbReference type="ARBA" id="ARBA00022475"/>
    </source>
</evidence>
<dbReference type="Pfam" id="PF25885">
    <property type="entry name" value="HH_EMRA"/>
    <property type="match status" value="1"/>
</dbReference>
<dbReference type="InterPro" id="IPR058634">
    <property type="entry name" value="AaeA-lik-b-barrel"/>
</dbReference>
<comment type="subcellular location">
    <subcellularLocation>
        <location evidence="1">Cell inner membrane</location>
        <topology evidence="1">Single-pass membrane protein</topology>
    </subcellularLocation>
</comment>
<dbReference type="Gene3D" id="2.40.30.170">
    <property type="match status" value="1"/>
</dbReference>
<comment type="caution">
    <text evidence="13">The sequence shown here is derived from an EMBL/GenBank/DDBJ whole genome shotgun (WGS) entry which is preliminary data.</text>
</comment>
<dbReference type="AlphaFoldDB" id="A0A373FRH9"/>
<dbReference type="Proteomes" id="UP000261948">
    <property type="component" value="Unassembled WGS sequence"/>
</dbReference>
<evidence type="ECO:0000259" key="11">
    <source>
        <dbReference type="Pfam" id="PF25885"/>
    </source>
</evidence>
<organism evidence="13 14">
    <name type="scientific">Comamonas testosteroni</name>
    <name type="common">Pseudomonas testosteroni</name>
    <dbReference type="NCBI Taxonomy" id="285"/>
    <lineage>
        <taxon>Bacteria</taxon>
        <taxon>Pseudomonadati</taxon>
        <taxon>Pseudomonadota</taxon>
        <taxon>Betaproteobacteria</taxon>
        <taxon>Burkholderiales</taxon>
        <taxon>Comamonadaceae</taxon>
        <taxon>Comamonas</taxon>
    </lineage>
</organism>
<protein>
    <submittedName>
        <fullName evidence="13">HlyD family efflux transporter periplasmic adaptor subunit</fullName>
    </submittedName>
</protein>
<evidence type="ECO:0000256" key="7">
    <source>
        <dbReference type="ARBA" id="ARBA00022989"/>
    </source>
</evidence>
<comment type="similarity">
    <text evidence="2">Belongs to the membrane fusion protein (MFP) (TC 8.A.1) family.</text>
</comment>
<evidence type="ECO:0000256" key="8">
    <source>
        <dbReference type="ARBA" id="ARBA00023136"/>
    </source>
</evidence>
<feature type="transmembrane region" description="Helical" evidence="10">
    <location>
        <begin position="22"/>
        <end position="41"/>
    </location>
</feature>
<keyword evidence="9" id="KW-0175">Coiled coil</keyword>
<dbReference type="PANTHER" id="PTHR30386">
    <property type="entry name" value="MEMBRANE FUSION SUBUNIT OF EMRAB-TOLC MULTIDRUG EFFLUX PUMP"/>
    <property type="match status" value="1"/>
</dbReference>
<dbReference type="InterPro" id="IPR050739">
    <property type="entry name" value="MFP"/>
</dbReference>
<dbReference type="FunFam" id="2.40.30.170:FF:000003">
    <property type="entry name" value="Multidrug resistance protein A"/>
    <property type="match status" value="1"/>
</dbReference>
<dbReference type="Gene3D" id="2.40.50.100">
    <property type="match status" value="1"/>
</dbReference>
<keyword evidence="8 10" id="KW-0472">Membrane</keyword>
<dbReference type="Gene3D" id="1.10.287.470">
    <property type="entry name" value="Helix hairpin bin"/>
    <property type="match status" value="1"/>
</dbReference>
<dbReference type="PRINTS" id="PR01490">
    <property type="entry name" value="RTXTOXIND"/>
</dbReference>
<evidence type="ECO:0000256" key="9">
    <source>
        <dbReference type="SAM" id="Coils"/>
    </source>
</evidence>
<dbReference type="GO" id="GO:0046677">
    <property type="term" value="P:response to antibiotic"/>
    <property type="evidence" value="ECO:0007669"/>
    <property type="project" value="UniProtKB-ARBA"/>
</dbReference>
<keyword evidence="5" id="KW-0997">Cell inner membrane</keyword>
<feature type="coiled-coil region" evidence="9">
    <location>
        <begin position="100"/>
        <end position="193"/>
    </location>
</feature>
<keyword evidence="3" id="KW-0813">Transport</keyword>
<evidence type="ECO:0000313" key="13">
    <source>
        <dbReference type="EMBL" id="RGE46753.1"/>
    </source>
</evidence>
<evidence type="ECO:0000256" key="3">
    <source>
        <dbReference type="ARBA" id="ARBA00022448"/>
    </source>
</evidence>
<dbReference type="InterPro" id="IPR058633">
    <property type="entry name" value="EmrA/FarA_HH"/>
</dbReference>
<evidence type="ECO:0000256" key="5">
    <source>
        <dbReference type="ARBA" id="ARBA00022519"/>
    </source>
</evidence>
<evidence type="ECO:0000256" key="2">
    <source>
        <dbReference type="ARBA" id="ARBA00009477"/>
    </source>
</evidence>
<dbReference type="PANTHER" id="PTHR30386:SF19">
    <property type="entry name" value="MULTIDRUG EXPORT PROTEIN EMRA-RELATED"/>
    <property type="match status" value="1"/>
</dbReference>
<dbReference type="GO" id="GO:0015721">
    <property type="term" value="P:bile acid and bile salt transport"/>
    <property type="evidence" value="ECO:0007669"/>
    <property type="project" value="UniProtKB-ARBA"/>
</dbReference>
<feature type="domain" description="Multidrug export protein EmrA/FarA alpha-helical hairpin" evidence="11">
    <location>
        <begin position="94"/>
        <end position="193"/>
    </location>
</feature>
<keyword evidence="7 10" id="KW-1133">Transmembrane helix</keyword>
<feature type="domain" description="p-hydroxybenzoic acid efflux pump subunit AaeA-like beta-barrel" evidence="12">
    <location>
        <begin position="279"/>
        <end position="370"/>
    </location>
</feature>
<dbReference type="EMBL" id="QURR01000002">
    <property type="protein sequence ID" value="RGE46753.1"/>
    <property type="molecule type" value="Genomic_DNA"/>
</dbReference>
<dbReference type="GO" id="GO:0005886">
    <property type="term" value="C:plasma membrane"/>
    <property type="evidence" value="ECO:0007669"/>
    <property type="project" value="UniProtKB-SubCell"/>
</dbReference>
<evidence type="ECO:0000256" key="6">
    <source>
        <dbReference type="ARBA" id="ARBA00022692"/>
    </source>
</evidence>
<dbReference type="SUPFAM" id="SSF111369">
    <property type="entry name" value="HlyD-like secretion proteins"/>
    <property type="match status" value="2"/>
</dbReference>
<sequence>MTENASSVSANPAVREKRRNKLLLVLAGVVVAAAIGGGVYWRMHAANFVTTDNAYAAVEVAQVTPSVGGTVLEVLVKDTQAVKKGDVLVRIDPTDARLALAQAEAELARASRRVKGYVANDGGLKAQVTAREADEKRAAAQQLAAQADMERATIDLKRREALAKSGSVSGEELTQAQNAYAAAKAQLASAVAAQAQAQANREAAIGAKQVNATLIEGTNAENNPEVLLAVAKRDQAQVDLDRTTVRAPVDGVIAKRSVQIGQRVAAGSPLMSVVPVQQIYVDANFKEGQLGKVRVGQQAELKSDLYGSDVIYKGTVVGFSGGSGAAFAAIPAQNATGNWIKVVQRLPVRIQLDPGELEKHPLRVGLSMDVSVDTRTGPADGQGLSATSAQ</sequence>
<proteinExistence type="inferred from homology"/>
<accession>A0A373FRH9</accession>
<keyword evidence="4" id="KW-1003">Cell membrane</keyword>
<keyword evidence="6 10" id="KW-0812">Transmembrane</keyword>
<name>A0A373FRH9_COMTE</name>